<feature type="domain" description="VTT" evidence="2">
    <location>
        <begin position="40"/>
        <end position="160"/>
    </location>
</feature>
<dbReference type="InterPro" id="IPR032816">
    <property type="entry name" value="VTT_dom"/>
</dbReference>
<dbReference type="KEGG" id="pef:A7E78_02480"/>
<reference evidence="3 4" key="1">
    <citation type="journal article" date="2017" name="Genome Announc.">
        <title>Complete Genome Sequences of Two Acetylene-Fermenting Pelobacter acetylenicus Strains.</title>
        <authorList>
            <person name="Sutton J.M."/>
            <person name="Baesman S.M."/>
            <person name="Fierst J.L."/>
            <person name="Poret-Peterson A.T."/>
            <person name="Oremland R.S."/>
            <person name="Dunlap D.S."/>
            <person name="Akob D.M."/>
        </authorList>
    </citation>
    <scope>NUCLEOTIDE SEQUENCE [LARGE SCALE GENOMIC DNA]</scope>
    <source>
        <strain evidence="3 4">SFB93</strain>
    </source>
</reference>
<dbReference type="Pfam" id="PF09335">
    <property type="entry name" value="VTT_dom"/>
    <property type="match status" value="1"/>
</dbReference>
<sequence length="197" mass="22198">MILLRRLYDWVLHWAHTPYGVPALFLLAFAESSFFPLPPDILLLALCLSLPARSYRFAFITTVGSVVGGMVGYFIGSTLWGATSDLFYQYVPGFTPTGFSHIQQLFSSYDFWVIFTAGFTPVPYKIFTIGAGVFEINFPLFVVTSVISRGLRFFILAWLIHTFGDKVKAAIDKYFNLLTLIFMVLLLGGFLLFTGLR</sequence>
<accession>A0A1L3GMB3</accession>
<dbReference type="PANTHER" id="PTHR42709:SF11">
    <property type="entry name" value="DEDA FAMILY PROTEIN"/>
    <property type="match status" value="1"/>
</dbReference>
<keyword evidence="1" id="KW-0472">Membrane</keyword>
<dbReference type="EMBL" id="CP015519">
    <property type="protein sequence ID" value="APG26818.1"/>
    <property type="molecule type" value="Genomic_DNA"/>
</dbReference>
<name>A0A1L3GMB3_9BACT</name>
<feature type="transmembrane region" description="Helical" evidence="1">
    <location>
        <begin position="136"/>
        <end position="160"/>
    </location>
</feature>
<feature type="transmembrane region" description="Helical" evidence="1">
    <location>
        <begin position="175"/>
        <end position="196"/>
    </location>
</feature>
<organism evidence="3 4">
    <name type="scientific">Syntrophotalea acetylenivorans</name>
    <dbReference type="NCBI Taxonomy" id="1842532"/>
    <lineage>
        <taxon>Bacteria</taxon>
        <taxon>Pseudomonadati</taxon>
        <taxon>Thermodesulfobacteriota</taxon>
        <taxon>Desulfuromonadia</taxon>
        <taxon>Desulfuromonadales</taxon>
        <taxon>Syntrophotaleaceae</taxon>
        <taxon>Syntrophotalea</taxon>
    </lineage>
</organism>
<dbReference type="PANTHER" id="PTHR42709">
    <property type="entry name" value="ALKALINE PHOSPHATASE LIKE PROTEIN"/>
    <property type="match status" value="1"/>
</dbReference>
<evidence type="ECO:0000256" key="1">
    <source>
        <dbReference type="SAM" id="Phobius"/>
    </source>
</evidence>
<dbReference type="OrthoDB" id="9810270at2"/>
<feature type="transmembrane region" description="Helical" evidence="1">
    <location>
        <begin position="102"/>
        <end position="124"/>
    </location>
</feature>
<dbReference type="RefSeq" id="WP_072282778.1">
    <property type="nucleotide sequence ID" value="NZ_CP015519.1"/>
</dbReference>
<dbReference type="GO" id="GO:0005886">
    <property type="term" value="C:plasma membrane"/>
    <property type="evidence" value="ECO:0007669"/>
    <property type="project" value="TreeGrafter"/>
</dbReference>
<keyword evidence="1" id="KW-0812">Transmembrane</keyword>
<keyword evidence="1" id="KW-1133">Transmembrane helix</keyword>
<dbReference type="STRING" id="1842532.A7E78_02480"/>
<evidence type="ECO:0000259" key="2">
    <source>
        <dbReference type="Pfam" id="PF09335"/>
    </source>
</evidence>
<dbReference type="AlphaFoldDB" id="A0A1L3GMB3"/>
<proteinExistence type="predicted"/>
<feature type="transmembrane region" description="Helical" evidence="1">
    <location>
        <begin position="57"/>
        <end position="82"/>
    </location>
</feature>
<protein>
    <submittedName>
        <fullName evidence="3">Cytochrome B</fullName>
    </submittedName>
</protein>
<dbReference type="Proteomes" id="UP000182517">
    <property type="component" value="Chromosome"/>
</dbReference>
<feature type="transmembrane region" description="Helical" evidence="1">
    <location>
        <begin position="20"/>
        <end position="45"/>
    </location>
</feature>
<gene>
    <name evidence="3" type="ORF">A7E78_02480</name>
</gene>
<evidence type="ECO:0000313" key="4">
    <source>
        <dbReference type="Proteomes" id="UP000182517"/>
    </source>
</evidence>
<dbReference type="InterPro" id="IPR051311">
    <property type="entry name" value="DedA_domain"/>
</dbReference>
<keyword evidence="4" id="KW-1185">Reference proteome</keyword>
<evidence type="ECO:0000313" key="3">
    <source>
        <dbReference type="EMBL" id="APG26818.1"/>
    </source>
</evidence>